<dbReference type="PRINTS" id="PR00081">
    <property type="entry name" value="GDHRDH"/>
</dbReference>
<evidence type="ECO:0000256" key="2">
    <source>
        <dbReference type="RuleBase" id="RU000363"/>
    </source>
</evidence>
<gene>
    <name evidence="4" type="ORF">TALK_11350</name>
</gene>
<feature type="domain" description="Ketoreductase" evidence="3">
    <location>
        <begin position="7"/>
        <end position="185"/>
    </location>
</feature>
<dbReference type="InterPro" id="IPR036291">
    <property type="entry name" value="NAD(P)-bd_dom_sf"/>
</dbReference>
<dbReference type="GO" id="GO:0032787">
    <property type="term" value="P:monocarboxylic acid metabolic process"/>
    <property type="evidence" value="ECO:0007669"/>
    <property type="project" value="UniProtKB-ARBA"/>
</dbReference>
<evidence type="ECO:0000313" key="4">
    <source>
        <dbReference type="EMBL" id="OSQ47660.1"/>
    </source>
</evidence>
<dbReference type="FunFam" id="3.40.50.720:FF:000084">
    <property type="entry name" value="Short-chain dehydrogenase reductase"/>
    <property type="match status" value="1"/>
</dbReference>
<dbReference type="InterPro" id="IPR057326">
    <property type="entry name" value="KR_dom"/>
</dbReference>
<dbReference type="Pfam" id="PF00106">
    <property type="entry name" value="adh_short"/>
    <property type="match status" value="1"/>
</dbReference>
<dbReference type="PANTHER" id="PTHR42879:SF2">
    <property type="entry name" value="3-OXOACYL-[ACYL-CARRIER-PROTEIN] REDUCTASE FABG"/>
    <property type="match status" value="1"/>
</dbReference>
<name>A0A1Y2LBD4_9PROT</name>
<dbReference type="AlphaFoldDB" id="A0A1Y2LBD4"/>
<comment type="similarity">
    <text evidence="1 2">Belongs to the short-chain dehydrogenases/reductases (SDR) family.</text>
</comment>
<dbReference type="Gene3D" id="3.40.50.720">
    <property type="entry name" value="NAD(P)-binding Rossmann-like Domain"/>
    <property type="match status" value="1"/>
</dbReference>
<dbReference type="PRINTS" id="PR00080">
    <property type="entry name" value="SDRFAMILY"/>
</dbReference>
<comment type="caution">
    <text evidence="4">The sequence shown here is derived from an EMBL/GenBank/DDBJ whole genome shotgun (WGS) entry which is preliminary data.</text>
</comment>
<dbReference type="CDD" id="cd05233">
    <property type="entry name" value="SDR_c"/>
    <property type="match status" value="1"/>
</dbReference>
<dbReference type="OrthoDB" id="7375193at2"/>
<protein>
    <submittedName>
        <fullName evidence="4">3-hydroxyacyl-CoA dehydrogenase</fullName>
    </submittedName>
</protein>
<organism evidence="4 5">
    <name type="scientific">Thalassospira alkalitolerans</name>
    <dbReference type="NCBI Taxonomy" id="1293890"/>
    <lineage>
        <taxon>Bacteria</taxon>
        <taxon>Pseudomonadati</taxon>
        <taxon>Pseudomonadota</taxon>
        <taxon>Alphaproteobacteria</taxon>
        <taxon>Rhodospirillales</taxon>
        <taxon>Thalassospiraceae</taxon>
        <taxon>Thalassospira</taxon>
    </lineage>
</organism>
<proteinExistence type="inferred from homology"/>
<evidence type="ECO:0000313" key="5">
    <source>
        <dbReference type="Proteomes" id="UP000193396"/>
    </source>
</evidence>
<dbReference type="InterPro" id="IPR020904">
    <property type="entry name" value="Sc_DH/Rdtase_CS"/>
</dbReference>
<dbReference type="Proteomes" id="UP000193396">
    <property type="component" value="Unassembled WGS sequence"/>
</dbReference>
<dbReference type="PANTHER" id="PTHR42879">
    <property type="entry name" value="3-OXOACYL-(ACYL-CARRIER-PROTEIN) REDUCTASE"/>
    <property type="match status" value="1"/>
</dbReference>
<reference evidence="4 5" key="1">
    <citation type="submission" date="2014-03" db="EMBL/GenBank/DDBJ databases">
        <title>The draft genome sequence of Thalassospira alkalitolerans JCM 18968.</title>
        <authorList>
            <person name="Lai Q."/>
            <person name="Shao Z."/>
        </authorList>
    </citation>
    <scope>NUCLEOTIDE SEQUENCE [LARGE SCALE GENOMIC DNA]</scope>
    <source>
        <strain evidence="4 5">JCM 18968</strain>
    </source>
</reference>
<dbReference type="SUPFAM" id="SSF51735">
    <property type="entry name" value="NAD(P)-binding Rossmann-fold domains"/>
    <property type="match status" value="1"/>
</dbReference>
<sequence>MTNLAIKTALITGGGSGVGAVMARMLADAGVKVAVSGRRVDMLAEVAKHPNITAIRADVTDEASVRAMYEAMCDVIGGPDLVVANAGMAESAPFGKTSVDLWRRTIDVNLTGTFLTFREGLNVMDKTKPGRLISIASTAGLKGYAYVTAYCAAKHAVIGLIQSLANELASTPITVNAVCPGFMETPMLEQSVTNIVSKTGMSPDAARQSLAKINPQGRFIAPEEVAQTVMWLCSPQAGSITGQAISVSGGEV</sequence>
<dbReference type="SMART" id="SM00822">
    <property type="entry name" value="PKS_KR"/>
    <property type="match status" value="1"/>
</dbReference>
<accession>A0A1Y2LBD4</accession>
<dbReference type="EMBL" id="JFKB01000007">
    <property type="protein sequence ID" value="OSQ47660.1"/>
    <property type="molecule type" value="Genomic_DNA"/>
</dbReference>
<dbReference type="PROSITE" id="PS00061">
    <property type="entry name" value="ADH_SHORT"/>
    <property type="match status" value="1"/>
</dbReference>
<evidence type="ECO:0000256" key="1">
    <source>
        <dbReference type="ARBA" id="ARBA00006484"/>
    </source>
</evidence>
<dbReference type="InterPro" id="IPR050259">
    <property type="entry name" value="SDR"/>
</dbReference>
<dbReference type="STRING" id="1293890.TALK_11350"/>
<dbReference type="InterPro" id="IPR002347">
    <property type="entry name" value="SDR_fam"/>
</dbReference>
<keyword evidence="5" id="KW-1185">Reference proteome</keyword>
<evidence type="ECO:0000259" key="3">
    <source>
        <dbReference type="SMART" id="SM00822"/>
    </source>
</evidence>
<dbReference type="RefSeq" id="WP_085618914.1">
    <property type="nucleotide sequence ID" value="NZ_JFKB01000007.1"/>
</dbReference>